<dbReference type="Gene3D" id="4.10.1100.10">
    <property type="entry name" value="Transcription factor, SBP-box domain"/>
    <property type="match status" value="1"/>
</dbReference>
<dbReference type="GO" id="GO:0008270">
    <property type="term" value="F:zinc ion binding"/>
    <property type="evidence" value="ECO:0007669"/>
    <property type="project" value="UniProtKB-KW"/>
</dbReference>
<dbReference type="PANTHER" id="PTHR31251">
    <property type="entry name" value="SQUAMOSA PROMOTER-BINDING-LIKE PROTEIN 4"/>
    <property type="match status" value="1"/>
</dbReference>
<evidence type="ECO:0000256" key="6">
    <source>
        <dbReference type="SAM" id="Phobius"/>
    </source>
</evidence>
<feature type="domain" description="SBP-type" evidence="7">
    <location>
        <begin position="133"/>
        <end position="210"/>
    </location>
</feature>
<keyword evidence="6" id="KW-0472">Membrane</keyword>
<name>A0AAD4JFN7_PERFH</name>
<dbReference type="GO" id="GO:0005634">
    <property type="term" value="C:nucleus"/>
    <property type="evidence" value="ECO:0007669"/>
    <property type="project" value="InterPro"/>
</dbReference>
<protein>
    <recommendedName>
        <fullName evidence="7">SBP-type domain-containing protein</fullName>
    </recommendedName>
</protein>
<feature type="compositionally biased region" description="Basic residues" evidence="5">
    <location>
        <begin position="201"/>
        <end position="210"/>
    </location>
</feature>
<evidence type="ECO:0000313" key="8">
    <source>
        <dbReference type="EMBL" id="KAH6832970.1"/>
    </source>
</evidence>
<feature type="compositionally biased region" description="Basic and acidic residues" evidence="5">
    <location>
        <begin position="50"/>
        <end position="75"/>
    </location>
</feature>
<evidence type="ECO:0000256" key="1">
    <source>
        <dbReference type="ARBA" id="ARBA00022723"/>
    </source>
</evidence>
<keyword evidence="1" id="KW-0479">Metal-binding</keyword>
<dbReference type="Pfam" id="PF03110">
    <property type="entry name" value="SBP"/>
    <property type="match status" value="1"/>
</dbReference>
<evidence type="ECO:0000313" key="9">
    <source>
        <dbReference type="Proteomes" id="UP001190926"/>
    </source>
</evidence>
<keyword evidence="9" id="KW-1185">Reference proteome</keyword>
<dbReference type="AlphaFoldDB" id="A0AAD4JFN7"/>
<organism evidence="8 9">
    <name type="scientific">Perilla frutescens var. hirtella</name>
    <name type="common">Perilla citriodora</name>
    <name type="synonym">Perilla setoyensis</name>
    <dbReference type="NCBI Taxonomy" id="608512"/>
    <lineage>
        <taxon>Eukaryota</taxon>
        <taxon>Viridiplantae</taxon>
        <taxon>Streptophyta</taxon>
        <taxon>Embryophyta</taxon>
        <taxon>Tracheophyta</taxon>
        <taxon>Spermatophyta</taxon>
        <taxon>Magnoliopsida</taxon>
        <taxon>eudicotyledons</taxon>
        <taxon>Gunneridae</taxon>
        <taxon>Pentapetalae</taxon>
        <taxon>asterids</taxon>
        <taxon>lamiids</taxon>
        <taxon>Lamiales</taxon>
        <taxon>Lamiaceae</taxon>
        <taxon>Nepetoideae</taxon>
        <taxon>Elsholtzieae</taxon>
        <taxon>Perilla</taxon>
    </lineage>
</organism>
<evidence type="ECO:0000256" key="3">
    <source>
        <dbReference type="ARBA" id="ARBA00022833"/>
    </source>
</evidence>
<keyword evidence="6" id="KW-1133">Transmembrane helix</keyword>
<feature type="region of interest" description="Disordered" evidence="5">
    <location>
        <begin position="1"/>
        <end position="30"/>
    </location>
</feature>
<dbReference type="Proteomes" id="UP001190926">
    <property type="component" value="Unassembled WGS sequence"/>
</dbReference>
<evidence type="ECO:0000259" key="7">
    <source>
        <dbReference type="PROSITE" id="PS51141"/>
    </source>
</evidence>
<gene>
    <name evidence="8" type="ORF">C2S53_000513</name>
</gene>
<feature type="region of interest" description="Disordered" evidence="5">
    <location>
        <begin position="201"/>
        <end position="221"/>
    </location>
</feature>
<dbReference type="GO" id="GO:0003677">
    <property type="term" value="F:DNA binding"/>
    <property type="evidence" value="ECO:0007669"/>
    <property type="project" value="InterPro"/>
</dbReference>
<dbReference type="PANTHER" id="PTHR31251:SF108">
    <property type="entry name" value="SQUAMOSA PROMOTER-BINDING-LIKE PROTEIN 7"/>
    <property type="match status" value="1"/>
</dbReference>
<feature type="region of interest" description="Disordered" evidence="5">
    <location>
        <begin position="46"/>
        <end position="75"/>
    </location>
</feature>
<accession>A0AAD4JFN7</accession>
<feature type="region of interest" description="Disordered" evidence="5">
    <location>
        <begin position="101"/>
        <end position="130"/>
    </location>
</feature>
<feature type="compositionally biased region" description="Basic and acidic residues" evidence="5">
    <location>
        <begin position="211"/>
        <end position="221"/>
    </location>
</feature>
<keyword evidence="2 4" id="KW-0863">Zinc-finger</keyword>
<evidence type="ECO:0000256" key="5">
    <source>
        <dbReference type="SAM" id="MobiDB-lite"/>
    </source>
</evidence>
<proteinExistence type="predicted"/>
<sequence length="779" mass="86683">MQQNPSPPVPSPPIGAGIPADDPTSSSLFDWSDLLDFNLDESLHVPFPHSEQELPRVDPGHHSDSSGREKPSLVRKRDPRLVCSNYLAGRVPCACPEMDEKLAQEQEQEQEEEEEPGLPGKKRTRIGRATGGPARCQVPGCEVDISELKGYHRRHRVCLRCANAVSVVLGGDSKRYCQQCGKFHILSDFDEGKRSCRRKLERHNNRRRRKPNDSKEGVDKESQLIILTDDVSGDDDIGKDGICVSGQIEDRETLLEADRQVSLGSQNLQSDSGVSFTASGETHVKADKQNPKFKQSPPHKSSFSSACPAGRISFKLYDWNPAEFPRRLRLQIFQWLANMPVELEGYIRPGCTILTAFIAMPKPAWCKLLEEPALCIKDLVSSPGSLLSGRGTMHVYLNDMIFRITNDATSVLEVKVKDQAPKLHYIYPNFFEAGRPMEFVACGSHLLQPNFRFLISFAGQYLAYDICVSPPCCVEGVADSADHQLLKIYVPQIDMALSGPAFVEVENQSGLSNFIPILVGDKETCTEMEVLQQKLGRPLSSQEQELSSPQPACEVFASRQAEFSELVLDVAWTLKKPASQQKLTSSHIQRLNCLLEYLMEKESSVILEGLYYSLRSAIDNNLIDANSDSDMRLLQKNMDTAHRRLALRLREKEFSELLAPTGNCYIHSSKNDNTSVVPATNQGLERMVKNMLGLSRPLPSLDEAAVPLLKDEVIMNVDLLERPRRSCSRSLSRTLSTSRLLIMAVMAVGVCFGVCAVALHPQRIGQIASTIHNCLLDNS</sequence>
<dbReference type="InterPro" id="IPR044817">
    <property type="entry name" value="SBP-like"/>
</dbReference>
<comment type="caution">
    <text evidence="8">The sequence shown here is derived from an EMBL/GenBank/DDBJ whole genome shotgun (WGS) entry which is preliminary data.</text>
</comment>
<feature type="transmembrane region" description="Helical" evidence="6">
    <location>
        <begin position="740"/>
        <end position="759"/>
    </location>
</feature>
<feature type="compositionally biased region" description="Low complexity" evidence="5">
    <location>
        <begin position="14"/>
        <end position="30"/>
    </location>
</feature>
<dbReference type="InterPro" id="IPR036893">
    <property type="entry name" value="SBP_sf"/>
</dbReference>
<feature type="compositionally biased region" description="Pro residues" evidence="5">
    <location>
        <begin position="1"/>
        <end position="13"/>
    </location>
</feature>
<dbReference type="PROSITE" id="PS51141">
    <property type="entry name" value="ZF_SBP"/>
    <property type="match status" value="1"/>
</dbReference>
<dbReference type="EMBL" id="SDAM02000062">
    <property type="protein sequence ID" value="KAH6832970.1"/>
    <property type="molecule type" value="Genomic_DNA"/>
</dbReference>
<reference evidence="8 9" key="1">
    <citation type="journal article" date="2021" name="Nat. Commun.">
        <title>Incipient diploidization of the medicinal plant Perilla within 10,000 years.</title>
        <authorList>
            <person name="Zhang Y."/>
            <person name="Shen Q."/>
            <person name="Leng L."/>
            <person name="Zhang D."/>
            <person name="Chen S."/>
            <person name="Shi Y."/>
            <person name="Ning Z."/>
            <person name="Chen S."/>
        </authorList>
    </citation>
    <scope>NUCLEOTIDE SEQUENCE [LARGE SCALE GENOMIC DNA]</scope>
    <source>
        <strain evidence="9">cv. PC099</strain>
    </source>
</reference>
<evidence type="ECO:0000256" key="4">
    <source>
        <dbReference type="PROSITE-ProRule" id="PRU00470"/>
    </source>
</evidence>
<dbReference type="InterPro" id="IPR004333">
    <property type="entry name" value="SBP_dom"/>
</dbReference>
<keyword evidence="6" id="KW-0812">Transmembrane</keyword>
<keyword evidence="3" id="KW-0862">Zinc</keyword>
<evidence type="ECO:0000256" key="2">
    <source>
        <dbReference type="ARBA" id="ARBA00022771"/>
    </source>
</evidence>
<dbReference type="Pfam" id="PF26102">
    <property type="entry name" value="Ig_SPL7"/>
    <property type="match status" value="1"/>
</dbReference>
<dbReference type="SUPFAM" id="SSF103612">
    <property type="entry name" value="SBT domain"/>
    <property type="match status" value="1"/>
</dbReference>
<feature type="compositionally biased region" description="Acidic residues" evidence="5">
    <location>
        <begin position="106"/>
        <end position="116"/>
    </location>
</feature>